<proteinExistence type="predicted"/>
<evidence type="ECO:0000256" key="2">
    <source>
        <dbReference type="SAM" id="SignalP"/>
    </source>
</evidence>
<sequence length="352" mass="36310">MNHRVLEHRARAVVALLLAIVAAFALSACGSDDDSSTTTSGGGGGGETADARTLLEETFTGTKDVRSGRFALSIRAGEDGGEQISVSLGGPFESQGGDDYPKFDIDASIDASGQGFRAGLISTSDRLFVEFDGSAYEVPAEYLEMARRQTGTEDRAVPALPDLDPQSWIENPEVVGTEQVGGVDTEHITADVNVAALMDSIDSVLAELDRQGLSGATGGQVPSSIPADARAQIERAVKDPRIDVWTGSDDKTVRKIELTTGVQPEGERAGSASLTFELTGLNEAQTIEAPANTRPIDELLAGLGGLLGASGLGGGAAGGGADADALGEYQRCLLDAAGDTAAQQKCADLLTR</sequence>
<evidence type="ECO:0000313" key="4">
    <source>
        <dbReference type="Proteomes" id="UP001284601"/>
    </source>
</evidence>
<keyword evidence="4" id="KW-1185">Reference proteome</keyword>
<evidence type="ECO:0008006" key="5">
    <source>
        <dbReference type="Google" id="ProtNLM"/>
    </source>
</evidence>
<evidence type="ECO:0000313" key="3">
    <source>
        <dbReference type="EMBL" id="MDW5598024.1"/>
    </source>
</evidence>
<evidence type="ECO:0000256" key="1">
    <source>
        <dbReference type="SAM" id="MobiDB-lite"/>
    </source>
</evidence>
<organism evidence="3 4">
    <name type="scientific">Conexibacter stalactiti</name>
    <dbReference type="NCBI Taxonomy" id="1940611"/>
    <lineage>
        <taxon>Bacteria</taxon>
        <taxon>Bacillati</taxon>
        <taxon>Actinomycetota</taxon>
        <taxon>Thermoleophilia</taxon>
        <taxon>Solirubrobacterales</taxon>
        <taxon>Conexibacteraceae</taxon>
        <taxon>Conexibacter</taxon>
    </lineage>
</organism>
<dbReference type="RefSeq" id="WP_318600492.1">
    <property type="nucleotide sequence ID" value="NZ_JAWSTH010000115.1"/>
</dbReference>
<name>A0ABU4I137_9ACTN</name>
<keyword evidence="2" id="KW-0732">Signal</keyword>
<feature type="chain" id="PRO_5045057090" description="LppX_LprAFG lipoprotein" evidence="2">
    <location>
        <begin position="28"/>
        <end position="352"/>
    </location>
</feature>
<reference evidence="3 4" key="2">
    <citation type="submission" date="2023-10" db="EMBL/GenBank/DDBJ databases">
        <authorList>
            <person name="Han X.F."/>
        </authorList>
    </citation>
    <scope>NUCLEOTIDE SEQUENCE [LARGE SCALE GENOMIC DNA]</scope>
    <source>
        <strain evidence="3 4">KCTC 39840</strain>
    </source>
</reference>
<protein>
    <recommendedName>
        <fullName evidence="5">LppX_LprAFG lipoprotein</fullName>
    </recommendedName>
</protein>
<dbReference type="Gene3D" id="2.50.20.20">
    <property type="match status" value="1"/>
</dbReference>
<accession>A0ABU4I137</accession>
<comment type="caution">
    <text evidence="3">The sequence shown here is derived from an EMBL/GenBank/DDBJ whole genome shotgun (WGS) entry which is preliminary data.</text>
</comment>
<dbReference type="PROSITE" id="PS51257">
    <property type="entry name" value="PROKAR_LIPOPROTEIN"/>
    <property type="match status" value="1"/>
</dbReference>
<feature type="signal peptide" evidence="2">
    <location>
        <begin position="1"/>
        <end position="27"/>
    </location>
</feature>
<feature type="region of interest" description="Disordered" evidence="1">
    <location>
        <begin position="30"/>
        <end position="50"/>
    </location>
</feature>
<reference evidence="4" key="1">
    <citation type="submission" date="2023-07" db="EMBL/GenBank/DDBJ databases">
        <title>Conexibacter stalactiti sp. nov., isolated from stalactites in a lava cave and emended description of the genus Conexibacter.</title>
        <authorList>
            <person name="Lee S.D."/>
        </authorList>
    </citation>
    <scope>NUCLEOTIDE SEQUENCE [LARGE SCALE GENOMIC DNA]</scope>
    <source>
        <strain evidence="4">KCTC 39840</strain>
    </source>
</reference>
<dbReference type="EMBL" id="JAWSTH010000115">
    <property type="protein sequence ID" value="MDW5598024.1"/>
    <property type="molecule type" value="Genomic_DNA"/>
</dbReference>
<dbReference type="Proteomes" id="UP001284601">
    <property type="component" value="Unassembled WGS sequence"/>
</dbReference>
<gene>
    <name evidence="3" type="ORF">R7226_26955</name>
</gene>